<dbReference type="Gene3D" id="3.40.1000.30">
    <property type="match status" value="1"/>
</dbReference>
<dbReference type="SUPFAM" id="SSF81383">
    <property type="entry name" value="F-box domain"/>
    <property type="match status" value="1"/>
</dbReference>
<dbReference type="InterPro" id="IPR036047">
    <property type="entry name" value="F-box-like_dom_sf"/>
</dbReference>
<evidence type="ECO:0000313" key="4">
    <source>
        <dbReference type="RefSeq" id="XP_022993527.1"/>
    </source>
</evidence>
<sequence length="456" mass="51010">MKLRLRSLDFQETVGIEVPDQCSFEHLKLTLLQTLSSSVSADSLHLSLNQKDELHVSSEEDSLCSIGITSGDLVFFTFNSSQFPPRGGRSIQSSPGPLPDVYPQDSSLSRPQVEGEQIQGSDFDLKEPRLENFEPVFIGPESLDAEATTGGMIEEEEKILESDSEEMNAEDEPIGDVEKKCSKPIFLRRVMEEELGYGDCNAHKLLLTAVHAVLLESGFVLVDPILGSEISRIHMPEDWPSRSFSISLRYTLPQLLAEGGKNSIKTEVVLLKFQSLGNFLNVYGSLSCSKGSDVYSVSLDERKFTPNLLSIWMDPVSSHIIDEQEENPERQVLEFWKIVKDAISFPLLIDLCEKTGLSPPSSFMQLPEDLKLKILESLPIEDIASVQYVCTELRQLVSGNELWKVKFNQKLALGEGAVLPGKKTTASRKPEHRLPRRVARIPRRNALMSHSRLRGR</sequence>
<dbReference type="OrthoDB" id="101791at2759"/>
<dbReference type="AlphaFoldDB" id="A0A6J1JT26"/>
<dbReference type="Pfam" id="PF12937">
    <property type="entry name" value="F-box-like"/>
    <property type="match status" value="1"/>
</dbReference>
<feature type="domain" description="F-box" evidence="2">
    <location>
        <begin position="360"/>
        <end position="406"/>
    </location>
</feature>
<dbReference type="Gene3D" id="1.20.1280.50">
    <property type="match status" value="1"/>
</dbReference>
<dbReference type="InterPro" id="IPR001810">
    <property type="entry name" value="F-box_dom"/>
</dbReference>
<reference evidence="4" key="1">
    <citation type="submission" date="2025-08" db="UniProtKB">
        <authorList>
            <consortium name="RefSeq"/>
        </authorList>
    </citation>
    <scope>IDENTIFICATION</scope>
    <source>
        <tissue evidence="4">Young leaves</tissue>
    </source>
</reference>
<dbReference type="PANTHER" id="PTHR47602">
    <property type="entry name" value="F-BOX PROTEIN SKIP22"/>
    <property type="match status" value="1"/>
</dbReference>
<dbReference type="PROSITE" id="PS50181">
    <property type="entry name" value="FBOX"/>
    <property type="match status" value="1"/>
</dbReference>
<accession>A0A6J1JT26</accession>
<protein>
    <submittedName>
        <fullName evidence="4">F-box protein SKIP22-like</fullName>
    </submittedName>
</protein>
<evidence type="ECO:0000313" key="3">
    <source>
        <dbReference type="Proteomes" id="UP000504608"/>
    </source>
</evidence>
<keyword evidence="3" id="KW-1185">Reference proteome</keyword>
<dbReference type="SMART" id="SM00256">
    <property type="entry name" value="FBOX"/>
    <property type="match status" value="1"/>
</dbReference>
<dbReference type="KEGG" id="cmax:111489505"/>
<dbReference type="PANTHER" id="PTHR47602:SF2">
    <property type="entry name" value="F-BOX PROTEIN SKIP22"/>
    <property type="match status" value="1"/>
</dbReference>
<dbReference type="CDD" id="cd22165">
    <property type="entry name" value="F-box_AtSKIP22-like"/>
    <property type="match status" value="1"/>
</dbReference>
<name>A0A6J1JT26_CUCMA</name>
<feature type="region of interest" description="Disordered" evidence="1">
    <location>
        <begin position="86"/>
        <end position="118"/>
    </location>
</feature>
<evidence type="ECO:0000259" key="2">
    <source>
        <dbReference type="PROSITE" id="PS50181"/>
    </source>
</evidence>
<evidence type="ECO:0000256" key="1">
    <source>
        <dbReference type="SAM" id="MobiDB-lite"/>
    </source>
</evidence>
<organism evidence="3 4">
    <name type="scientific">Cucurbita maxima</name>
    <name type="common">Pumpkin</name>
    <name type="synonym">Winter squash</name>
    <dbReference type="NCBI Taxonomy" id="3661"/>
    <lineage>
        <taxon>Eukaryota</taxon>
        <taxon>Viridiplantae</taxon>
        <taxon>Streptophyta</taxon>
        <taxon>Embryophyta</taxon>
        <taxon>Tracheophyta</taxon>
        <taxon>Spermatophyta</taxon>
        <taxon>Magnoliopsida</taxon>
        <taxon>eudicotyledons</taxon>
        <taxon>Gunneridae</taxon>
        <taxon>Pentapetalae</taxon>
        <taxon>rosids</taxon>
        <taxon>fabids</taxon>
        <taxon>Cucurbitales</taxon>
        <taxon>Cucurbitaceae</taxon>
        <taxon>Cucurbiteae</taxon>
        <taxon>Cucurbita</taxon>
    </lineage>
</organism>
<dbReference type="Proteomes" id="UP000504608">
    <property type="component" value="Unplaced"/>
</dbReference>
<proteinExistence type="predicted"/>
<dbReference type="RefSeq" id="XP_022993527.1">
    <property type="nucleotide sequence ID" value="XM_023137759.1"/>
</dbReference>
<gene>
    <name evidence="4" type="primary">LOC111489505</name>
</gene>
<dbReference type="GeneID" id="111489505"/>